<comment type="caution">
    <text evidence="8">The sequence shown here is derived from an EMBL/GenBank/DDBJ whole genome shotgun (WGS) entry which is preliminary data.</text>
</comment>
<dbReference type="Gene3D" id="3.90.79.10">
    <property type="entry name" value="Nucleoside Triphosphate Pyrophosphohydrolase"/>
    <property type="match status" value="1"/>
</dbReference>
<keyword evidence="4 6" id="KW-0378">Hydrolase</keyword>
<dbReference type="EMBL" id="DXGE01000020">
    <property type="protein sequence ID" value="HIW85790.1"/>
    <property type="molecule type" value="Genomic_DNA"/>
</dbReference>
<evidence type="ECO:0000256" key="5">
    <source>
        <dbReference type="ARBA" id="ARBA00032644"/>
    </source>
</evidence>
<comment type="similarity">
    <text evidence="1 6">Belongs to the Nudix hydrolase family.</text>
</comment>
<dbReference type="AlphaFoldDB" id="A0A9D1RE46"/>
<dbReference type="Pfam" id="PF00293">
    <property type="entry name" value="NUDIX"/>
    <property type="match status" value="1"/>
</dbReference>
<dbReference type="GO" id="GO:0004081">
    <property type="term" value="F:bis(5'-nucleosyl)-tetraphosphatase (asymmetrical) activity"/>
    <property type="evidence" value="ECO:0007669"/>
    <property type="project" value="TreeGrafter"/>
</dbReference>
<reference evidence="8" key="2">
    <citation type="submission" date="2021-04" db="EMBL/GenBank/DDBJ databases">
        <authorList>
            <person name="Gilroy R."/>
        </authorList>
    </citation>
    <scope>NUCLEOTIDE SEQUENCE</scope>
    <source>
        <strain evidence="8">421</strain>
    </source>
</reference>
<name>A0A9D1RE46_9FIRM</name>
<gene>
    <name evidence="8" type="ORF">IAA48_04770</name>
</gene>
<dbReference type="PROSITE" id="PS51462">
    <property type="entry name" value="NUDIX"/>
    <property type="match status" value="1"/>
</dbReference>
<feature type="domain" description="Nudix hydrolase" evidence="7">
    <location>
        <begin position="102"/>
        <end position="230"/>
    </location>
</feature>
<reference evidence="8" key="1">
    <citation type="journal article" date="2021" name="PeerJ">
        <title>Extensive microbial diversity within the chicken gut microbiome revealed by metagenomics and culture.</title>
        <authorList>
            <person name="Gilroy R."/>
            <person name="Ravi A."/>
            <person name="Getino M."/>
            <person name="Pursley I."/>
            <person name="Horton D.L."/>
            <person name="Alikhan N.F."/>
            <person name="Baker D."/>
            <person name="Gharbi K."/>
            <person name="Hall N."/>
            <person name="Watson M."/>
            <person name="Adriaenssens E.M."/>
            <person name="Foster-Nyarko E."/>
            <person name="Jarju S."/>
            <person name="Secka A."/>
            <person name="Antonio M."/>
            <person name="Oren A."/>
            <person name="Chaudhuri R.R."/>
            <person name="La Ragione R."/>
            <person name="Hildebrand F."/>
            <person name="Pallen M.J."/>
        </authorList>
    </citation>
    <scope>NUCLEOTIDE SEQUENCE</scope>
    <source>
        <strain evidence="8">421</strain>
    </source>
</reference>
<dbReference type="GO" id="GO:0006167">
    <property type="term" value="P:AMP biosynthetic process"/>
    <property type="evidence" value="ECO:0007669"/>
    <property type="project" value="TreeGrafter"/>
</dbReference>
<dbReference type="InterPro" id="IPR000086">
    <property type="entry name" value="NUDIX_hydrolase_dom"/>
</dbReference>
<keyword evidence="3" id="KW-0547">Nucleotide-binding</keyword>
<accession>A0A9D1RE46</accession>
<dbReference type="InterPro" id="IPR051325">
    <property type="entry name" value="Nudix_hydrolase_domain"/>
</dbReference>
<dbReference type="PRINTS" id="PR00502">
    <property type="entry name" value="NUDIXFAMILY"/>
</dbReference>
<organism evidence="8 9">
    <name type="scientific">Candidatus Eubacterium faecipullorum</name>
    <dbReference type="NCBI Taxonomy" id="2838571"/>
    <lineage>
        <taxon>Bacteria</taxon>
        <taxon>Bacillati</taxon>
        <taxon>Bacillota</taxon>
        <taxon>Clostridia</taxon>
        <taxon>Eubacteriales</taxon>
        <taxon>Eubacteriaceae</taxon>
        <taxon>Eubacterium</taxon>
    </lineage>
</organism>
<proteinExistence type="inferred from homology"/>
<evidence type="ECO:0000256" key="2">
    <source>
        <dbReference type="ARBA" id="ARBA00018911"/>
    </source>
</evidence>
<evidence type="ECO:0000313" key="8">
    <source>
        <dbReference type="EMBL" id="HIW85790.1"/>
    </source>
</evidence>
<evidence type="ECO:0000256" key="6">
    <source>
        <dbReference type="RuleBase" id="RU003476"/>
    </source>
</evidence>
<dbReference type="PROSITE" id="PS00893">
    <property type="entry name" value="NUDIX_BOX"/>
    <property type="match status" value="1"/>
</dbReference>
<dbReference type="Proteomes" id="UP000824205">
    <property type="component" value="Unassembled WGS sequence"/>
</dbReference>
<dbReference type="PANTHER" id="PTHR21340:SF0">
    <property type="entry name" value="BIS(5'-NUCLEOSYL)-TETRAPHOSPHATASE [ASYMMETRICAL]"/>
    <property type="match status" value="1"/>
</dbReference>
<sequence>MLGKYVRIRIDCPIGSVDEKTGYTYPLNYGAVYGYENLNSFVMGIDHPVRNFDGRVIATLNPKSGGRQILITAPKSTRFIINDINKFINVKRDFPKYKLECLYESSCGAVVYRDIKGEVRYLLIKNRRSAHWGFPKGHIEPGETKHQTAIREVLEETGIHVKLIDGFESISKYKIQNKIEKVVSIFVGTTTDTSTSIQPEEIEDYIWLTYDRALSLLKFENDKAIITQAHDFLNNNNYI</sequence>
<dbReference type="PANTHER" id="PTHR21340">
    <property type="entry name" value="DIADENOSINE 5,5-P1,P4-TETRAPHOSPHATE PYROPHOSPHOHYDROLASE MUTT"/>
    <property type="match status" value="1"/>
</dbReference>
<dbReference type="CDD" id="cd03428">
    <property type="entry name" value="NUDIX_Ap4A_Nudt2"/>
    <property type="match status" value="1"/>
</dbReference>
<dbReference type="InterPro" id="IPR020476">
    <property type="entry name" value="Nudix_hydrolase"/>
</dbReference>
<evidence type="ECO:0000313" key="9">
    <source>
        <dbReference type="Proteomes" id="UP000824205"/>
    </source>
</evidence>
<evidence type="ECO:0000256" key="4">
    <source>
        <dbReference type="ARBA" id="ARBA00022801"/>
    </source>
</evidence>
<dbReference type="InterPro" id="IPR003565">
    <property type="entry name" value="Tetra_PHTase"/>
</dbReference>
<dbReference type="GO" id="GO:0000166">
    <property type="term" value="F:nucleotide binding"/>
    <property type="evidence" value="ECO:0007669"/>
    <property type="project" value="UniProtKB-KW"/>
</dbReference>
<dbReference type="InterPro" id="IPR020084">
    <property type="entry name" value="NUDIX_hydrolase_CS"/>
</dbReference>
<evidence type="ECO:0000256" key="3">
    <source>
        <dbReference type="ARBA" id="ARBA00022741"/>
    </source>
</evidence>
<evidence type="ECO:0000256" key="1">
    <source>
        <dbReference type="ARBA" id="ARBA00005582"/>
    </source>
</evidence>
<evidence type="ECO:0000259" key="7">
    <source>
        <dbReference type="PROSITE" id="PS51462"/>
    </source>
</evidence>
<dbReference type="InterPro" id="IPR015797">
    <property type="entry name" value="NUDIX_hydrolase-like_dom_sf"/>
</dbReference>
<dbReference type="SUPFAM" id="SSF55811">
    <property type="entry name" value="Nudix"/>
    <property type="match status" value="1"/>
</dbReference>
<dbReference type="GO" id="GO:0006754">
    <property type="term" value="P:ATP biosynthetic process"/>
    <property type="evidence" value="ECO:0007669"/>
    <property type="project" value="TreeGrafter"/>
</dbReference>
<protein>
    <recommendedName>
        <fullName evidence="2">Bis(5'-nucleosyl)-tetraphosphatase [asymmetrical]</fullName>
    </recommendedName>
    <alternativeName>
        <fullName evidence="5">Diadenosine 5',5'''-P1,P4-tetraphosphate asymmetrical hydrolase</fullName>
    </alternativeName>
</protein>